<evidence type="ECO:0000313" key="2">
    <source>
        <dbReference type="Proteomes" id="UP000186143"/>
    </source>
</evidence>
<protein>
    <submittedName>
        <fullName evidence="1">Uncharacterized protein</fullName>
    </submittedName>
</protein>
<gene>
    <name evidence="1" type="ORF">BJF92_11400</name>
</gene>
<dbReference type="Proteomes" id="UP000186143">
    <property type="component" value="Unassembled WGS sequence"/>
</dbReference>
<proteinExistence type="predicted"/>
<organism evidence="1 2">
    <name type="scientific">Xaviernesmea rhizosphaerae</name>
    <dbReference type="NCBI Taxonomy" id="1672749"/>
    <lineage>
        <taxon>Bacteria</taxon>
        <taxon>Pseudomonadati</taxon>
        <taxon>Pseudomonadota</taxon>
        <taxon>Alphaproteobacteria</taxon>
        <taxon>Hyphomicrobiales</taxon>
        <taxon>Rhizobiaceae</taxon>
        <taxon>Rhizobium/Agrobacterium group</taxon>
        <taxon>Xaviernesmea</taxon>
    </lineage>
</organism>
<dbReference type="AlphaFoldDB" id="A0A1Q9ANE5"/>
<dbReference type="STRING" id="1672749.BJF92_11400"/>
<name>A0A1Q9ANE5_9HYPH</name>
<dbReference type="EMBL" id="MKIO01000021">
    <property type="protein sequence ID" value="OLP56928.1"/>
    <property type="molecule type" value="Genomic_DNA"/>
</dbReference>
<evidence type="ECO:0000313" key="1">
    <source>
        <dbReference type="EMBL" id="OLP56928.1"/>
    </source>
</evidence>
<sequence>MPCHQISPNSKPKLRWARTWQDGDDYVGFDGAIAIGRIFRIAALSADDREKWLWLLTHAPAQIKLDHPSAGWEETPRQAAVRVEFCYQKIRQAIHDDAYDTLRKHGKR</sequence>
<comment type="caution">
    <text evidence="1">The sequence shown here is derived from an EMBL/GenBank/DDBJ whole genome shotgun (WGS) entry which is preliminary data.</text>
</comment>
<accession>A0A1Q9ANE5</accession>
<reference evidence="1 2" key="1">
    <citation type="submission" date="2016-09" db="EMBL/GenBank/DDBJ databases">
        <title>Rhizobium sp. nov., a novel species isolated from the rice rhizosphere.</title>
        <authorList>
            <person name="Zhao J."/>
            <person name="Zhang X."/>
        </authorList>
    </citation>
    <scope>NUCLEOTIDE SEQUENCE [LARGE SCALE GENOMIC DNA]</scope>
    <source>
        <strain evidence="1 2">MH17</strain>
    </source>
</reference>